<proteinExistence type="predicted"/>
<dbReference type="RefSeq" id="WP_237261703.1">
    <property type="nucleotide sequence ID" value="NZ_AP024202.1"/>
</dbReference>
<organism evidence="2 3">
    <name type="scientific">Thiomicrorhabdus immobilis</name>
    <dbReference type="NCBI Taxonomy" id="2791037"/>
    <lineage>
        <taxon>Bacteria</taxon>
        <taxon>Pseudomonadati</taxon>
        <taxon>Pseudomonadota</taxon>
        <taxon>Gammaproteobacteria</taxon>
        <taxon>Thiotrichales</taxon>
        <taxon>Piscirickettsiaceae</taxon>
        <taxon>Thiomicrorhabdus</taxon>
    </lineage>
</organism>
<dbReference type="Gene3D" id="3.60.10.10">
    <property type="entry name" value="Endonuclease/exonuclease/phosphatase"/>
    <property type="match status" value="1"/>
</dbReference>
<evidence type="ECO:0000313" key="2">
    <source>
        <dbReference type="EMBL" id="BCN94234.1"/>
    </source>
</evidence>
<dbReference type="EMBL" id="AP024202">
    <property type="protein sequence ID" value="BCN94234.1"/>
    <property type="molecule type" value="Genomic_DNA"/>
</dbReference>
<dbReference type="NCBIfam" id="NF003842">
    <property type="entry name" value="PRK05421.1-4"/>
    <property type="match status" value="1"/>
</dbReference>
<dbReference type="InterPro" id="IPR036691">
    <property type="entry name" value="Endo/exonu/phosph_ase_sf"/>
</dbReference>
<accession>A0ABN6D2M5</accession>
<gene>
    <name evidence="2" type="ORF">THMIRHAM_20190</name>
</gene>
<keyword evidence="3" id="KW-1185">Reference proteome</keyword>
<dbReference type="SUPFAM" id="SSF56219">
    <property type="entry name" value="DNase I-like"/>
    <property type="match status" value="1"/>
</dbReference>
<dbReference type="Pfam" id="PF03372">
    <property type="entry name" value="Exo_endo_phos"/>
    <property type="match status" value="1"/>
</dbReference>
<reference evidence="2" key="1">
    <citation type="journal article" date="2022" name="Arch. Microbiol.">
        <title>Thiomicrorhabdus immobilis sp. nov., a mesophilic sulfur-oxidizing bacterium isolated from sediment of a brackish lake in northern Japan.</title>
        <authorList>
            <person name="Kojima H."/>
            <person name="Mochizuki J."/>
            <person name="Kanda M."/>
            <person name="Watanabe T."/>
            <person name="Fukui M."/>
        </authorList>
    </citation>
    <scope>NUCLEOTIDE SEQUENCE</scope>
    <source>
        <strain evidence="2">Am19</strain>
    </source>
</reference>
<evidence type="ECO:0000259" key="1">
    <source>
        <dbReference type="Pfam" id="PF03372"/>
    </source>
</evidence>
<dbReference type="InterPro" id="IPR005135">
    <property type="entry name" value="Endo/exonuclease/phosphatase"/>
</dbReference>
<evidence type="ECO:0000313" key="3">
    <source>
        <dbReference type="Proteomes" id="UP001054820"/>
    </source>
</evidence>
<feature type="domain" description="Endonuclease/exonuclease/phosphatase" evidence="1">
    <location>
        <begin position="29"/>
        <end position="237"/>
    </location>
</feature>
<dbReference type="Proteomes" id="UP001054820">
    <property type="component" value="Chromosome"/>
</dbReference>
<sequence length="247" mass="28378">MLKPKTTPITETNGHSTYQQALPEFFTLLTWNLQKIDFSHFIHRPIEELLPITQVDLLSLQEAAIQPQQNRFFNLPFFMAPNIETRNRFFGVLTASQFKQSAHQQCLTNNRELGWMTHKTALITHHLLADGQTLIHVNIHAINFVPHHLFKTELRSLWSHIAHTKGPLIVSGDFNTWNKARLTTLLSATEQLNLSMVSYPDNSAVKTLNRQPLDYIFYRDLQLQDSKAMAVPEISDHNPLMASFSLP</sequence>
<protein>
    <submittedName>
        <fullName evidence="2">EEP domain-containing protein</fullName>
    </submittedName>
</protein>
<name>A0ABN6D2M5_9GAMM</name>